<feature type="transmembrane region" description="Helical" evidence="12">
    <location>
        <begin position="178"/>
        <end position="195"/>
    </location>
</feature>
<evidence type="ECO:0000256" key="6">
    <source>
        <dbReference type="ARBA" id="ARBA00022692"/>
    </source>
</evidence>
<dbReference type="Pfam" id="PF00953">
    <property type="entry name" value="Glycos_transf_4"/>
    <property type="match status" value="1"/>
</dbReference>
<feature type="transmembrane region" description="Helical" evidence="12">
    <location>
        <begin position="40"/>
        <end position="61"/>
    </location>
</feature>
<keyword evidence="3 12" id="KW-0997">Cell inner membrane</keyword>
<dbReference type="InterPro" id="IPR012750">
    <property type="entry name" value="ECA_WecA-rel"/>
</dbReference>
<feature type="transmembrane region" description="Helical" evidence="12">
    <location>
        <begin position="207"/>
        <end position="228"/>
    </location>
</feature>
<sequence>MQDFIVVFLSAFVALFLARKVATNIGLVDKPCARKKHRGNVPLVGGVSIYLALCILFMLHSDWLPDFSLYMICITLLLVVGVIDDRFDLPVFPRFVVQLLVGGLMMYSGLYLSSLGDVVFGHELLLGGFGYVITLFAVCGAINAFNMIDGIDGLLGSLACITFCSLFFLFYSGGERQLGLWSLCMMAATLPYLFLNLGIPLGKRFKVFMGDAGSTVIGFTVLWLLILASQGESAVMNPVTALWLIAIPLMDMVAITLRRFLRGDSPFKADRGHLHHILMSSGLTSRQSLMIITLAALLFAVIGIISARHHVSQTMMLGLFFVMFTSYFYFIPRMGKTVQWGRRTHSDGLVAKLSNRTVQRR</sequence>
<evidence type="ECO:0000256" key="3">
    <source>
        <dbReference type="ARBA" id="ARBA00022519"/>
    </source>
</evidence>
<feature type="transmembrane region" description="Helical" evidence="12">
    <location>
        <begin position="313"/>
        <end position="332"/>
    </location>
</feature>
<gene>
    <name evidence="12" type="primary">wecA</name>
    <name evidence="14" type="ORF">BV926_05905</name>
</gene>
<evidence type="ECO:0000256" key="5">
    <source>
        <dbReference type="ARBA" id="ARBA00022679"/>
    </source>
</evidence>
<evidence type="ECO:0000256" key="9">
    <source>
        <dbReference type="ARBA" id="ARBA00022989"/>
    </source>
</evidence>
<feature type="transmembrane region" description="Helical" evidence="12">
    <location>
        <begin position="289"/>
        <end position="307"/>
    </location>
</feature>
<comment type="subcellular location">
    <subcellularLocation>
        <location evidence="12">Cell inner membrane</location>
        <topology evidence="12">Multi-pass membrane protein</topology>
    </subcellularLocation>
    <subcellularLocation>
        <location evidence="1">Cell membrane</location>
        <topology evidence="1">Multi-pass membrane protein</topology>
    </subcellularLocation>
</comment>
<dbReference type="GO" id="GO:0009243">
    <property type="term" value="P:O antigen biosynthetic process"/>
    <property type="evidence" value="ECO:0007669"/>
    <property type="project" value="UniProtKB-UniRule"/>
</dbReference>
<organism evidence="14 15">
    <name type="scientific">Pectobacterium odoriferum</name>
    <dbReference type="NCBI Taxonomy" id="78398"/>
    <lineage>
        <taxon>Bacteria</taxon>
        <taxon>Pseudomonadati</taxon>
        <taxon>Pseudomonadota</taxon>
        <taxon>Gammaproteobacteria</taxon>
        <taxon>Enterobacterales</taxon>
        <taxon>Pectobacteriaceae</taxon>
        <taxon>Pectobacterium</taxon>
    </lineage>
</organism>
<feature type="transmembrane region" description="Helical" evidence="12">
    <location>
        <begin position="124"/>
        <end position="146"/>
    </location>
</feature>
<comment type="cofactor">
    <cofactor evidence="12">
        <name>Mn(2+)</name>
        <dbReference type="ChEBI" id="CHEBI:29035"/>
    </cofactor>
</comment>
<protein>
    <recommendedName>
        <fullName evidence="12">Undecaprenyl-phosphate alpha-N-acetylglucosaminyl 1-phosphate transferase</fullName>
        <ecNumber evidence="12">2.7.8.33</ecNumber>
    </recommendedName>
    <alternativeName>
        <fullName evidence="12">UDP-GlcNAc:undecaprenyl-phosphate GlcNAc-1-phosphate transferase</fullName>
    </alternativeName>
    <alternativeName>
        <fullName evidence="12">Undecaprenyl-phosphate GlcNAc-1-phosphate transferase</fullName>
    </alternativeName>
</protein>
<dbReference type="HAMAP" id="MF_02030">
    <property type="entry name" value="WecA_Gammaproteo"/>
    <property type="match status" value="1"/>
</dbReference>
<keyword evidence="5 12" id="KW-0808">Transferase</keyword>
<comment type="similarity">
    <text evidence="12">Belongs to the glycosyltransferase 4 family. WecA subfamily.</text>
</comment>
<feature type="transmembrane region" description="Helical" evidence="12">
    <location>
        <begin position="95"/>
        <end position="112"/>
    </location>
</feature>
<evidence type="ECO:0000256" key="11">
    <source>
        <dbReference type="ARBA" id="ARBA00023211"/>
    </source>
</evidence>
<dbReference type="PROSITE" id="PS01348">
    <property type="entry name" value="MRAY_2"/>
    <property type="match status" value="1"/>
</dbReference>
<evidence type="ECO:0000256" key="1">
    <source>
        <dbReference type="ARBA" id="ARBA00004651"/>
    </source>
</evidence>
<dbReference type="PANTHER" id="PTHR22926:SF3">
    <property type="entry name" value="UNDECAPRENYL-PHOSPHATE ALPHA-N-ACETYLGLUCOSAMINYL 1-PHOSPHATE TRANSFERASE"/>
    <property type="match status" value="1"/>
</dbReference>
<dbReference type="InterPro" id="IPR000715">
    <property type="entry name" value="Glycosyl_transferase_4"/>
</dbReference>
<feature type="binding site" evidence="13">
    <location>
        <position position="146"/>
    </location>
    <ligand>
        <name>Mg(2+)</name>
        <dbReference type="ChEBI" id="CHEBI:18420"/>
    </ligand>
</feature>
<comment type="cofactor">
    <cofactor evidence="12 13">
        <name>Mg(2+)</name>
        <dbReference type="ChEBI" id="CHEBI:18420"/>
    </cofactor>
</comment>
<comment type="catalytic activity">
    <reaction evidence="12">
        <text>di-trans,octa-cis-undecaprenyl phosphate + UDP-N-acetyl-alpha-D-glucosamine = N-acetyl-alpha-D-glucosaminyl-di-trans,octa-cis-undecaprenyl diphosphate + UMP</text>
        <dbReference type="Rhea" id="RHEA:28090"/>
        <dbReference type="ChEBI" id="CHEBI:57705"/>
        <dbReference type="ChEBI" id="CHEBI:57865"/>
        <dbReference type="ChEBI" id="CHEBI:60392"/>
        <dbReference type="ChEBI" id="CHEBI:62959"/>
        <dbReference type="EC" id="2.7.8.33"/>
    </reaction>
</comment>
<dbReference type="NCBIfam" id="TIGR02380">
    <property type="entry name" value="ECA_wecA"/>
    <property type="match status" value="1"/>
</dbReference>
<dbReference type="CDD" id="cd06853">
    <property type="entry name" value="GT_WecA_like"/>
    <property type="match status" value="1"/>
</dbReference>
<evidence type="ECO:0000256" key="13">
    <source>
        <dbReference type="PIRSR" id="PIRSR600715-1"/>
    </source>
</evidence>
<dbReference type="GO" id="GO:0016757">
    <property type="term" value="F:glycosyltransferase activity"/>
    <property type="evidence" value="ECO:0007669"/>
    <property type="project" value="UniProtKB-KW"/>
</dbReference>
<dbReference type="GO" id="GO:0005886">
    <property type="term" value="C:plasma membrane"/>
    <property type="evidence" value="ECO:0007669"/>
    <property type="project" value="UniProtKB-SubCell"/>
</dbReference>
<keyword evidence="7 12" id="KW-0460">Magnesium</keyword>
<accession>A0ABD6VRW3</accession>
<comment type="pathway">
    <text evidence="12">Bacterial outer membrane biogenesis; enterobacterial common antigen biosynthesis.</text>
</comment>
<evidence type="ECO:0000313" key="14">
    <source>
        <dbReference type="EMBL" id="POE27455.1"/>
    </source>
</evidence>
<evidence type="ECO:0000256" key="7">
    <source>
        <dbReference type="ARBA" id="ARBA00022842"/>
    </source>
</evidence>
<reference evidence="14 15" key="1">
    <citation type="submission" date="2017-01" db="EMBL/GenBank/DDBJ databases">
        <title>Comparative Genomics of 38 Pectobacterium strains comprising three species revealed the characteristics of Pectobacterium carotovorum.</title>
        <authorList>
            <person name="Xie H."/>
            <person name="Ma Y."/>
            <person name="Li X."/>
        </authorList>
    </citation>
    <scope>NUCLEOTIDE SEQUENCE [LARGE SCALE GENOMIC DNA]</scope>
    <source>
        <strain evidence="14 15">Q142</strain>
    </source>
</reference>
<comment type="pathway">
    <text evidence="12">Bacterial outer membrane biogenesis; LPS O-antigen biosynthesis.</text>
</comment>
<dbReference type="GO" id="GO:0036380">
    <property type="term" value="F:UDP-N-acetylglucosamine-undecaprenyl-phosphate N-acetylglucosaminephosphotransferase activity"/>
    <property type="evidence" value="ECO:0007669"/>
    <property type="project" value="UniProtKB-UniRule"/>
</dbReference>
<keyword evidence="8 12" id="KW-0448">Lipopolysaccharide biosynthesis</keyword>
<feature type="binding site" evidence="13">
    <location>
        <position position="211"/>
    </location>
    <ligand>
        <name>Mg(2+)</name>
        <dbReference type="ChEBI" id="CHEBI:18420"/>
    </ligand>
</feature>
<dbReference type="RefSeq" id="WP_103160044.1">
    <property type="nucleotide sequence ID" value="NZ_MTAH01000002.1"/>
</dbReference>
<keyword evidence="10 12" id="KW-0472">Membrane</keyword>
<keyword evidence="11 12" id="KW-0464">Manganese</keyword>
<evidence type="ECO:0000256" key="12">
    <source>
        <dbReference type="HAMAP-Rule" id="MF_02030"/>
    </source>
</evidence>
<comment type="caution">
    <text evidence="14">The sequence shown here is derived from an EMBL/GenBank/DDBJ whole genome shotgun (WGS) entry which is preliminary data.</text>
</comment>
<evidence type="ECO:0000313" key="15">
    <source>
        <dbReference type="Proteomes" id="UP000237274"/>
    </source>
</evidence>
<evidence type="ECO:0000256" key="10">
    <source>
        <dbReference type="ARBA" id="ARBA00023136"/>
    </source>
</evidence>
<evidence type="ECO:0000256" key="4">
    <source>
        <dbReference type="ARBA" id="ARBA00022676"/>
    </source>
</evidence>
<evidence type="ECO:0000256" key="8">
    <source>
        <dbReference type="ARBA" id="ARBA00022985"/>
    </source>
</evidence>
<dbReference type="EC" id="2.7.8.33" evidence="12"/>
<proteinExistence type="inferred from homology"/>
<feature type="transmembrane region" description="Helical" evidence="12">
    <location>
        <begin position="6"/>
        <end position="28"/>
    </location>
</feature>
<dbReference type="Proteomes" id="UP000237274">
    <property type="component" value="Unassembled WGS sequence"/>
</dbReference>
<feature type="transmembrane region" description="Helical" evidence="12">
    <location>
        <begin position="240"/>
        <end position="261"/>
    </location>
</feature>
<keyword evidence="4 12" id="KW-0328">Glycosyltransferase</keyword>
<dbReference type="EMBL" id="MTAO01000003">
    <property type="protein sequence ID" value="POE27455.1"/>
    <property type="molecule type" value="Genomic_DNA"/>
</dbReference>
<dbReference type="InterPro" id="IPR018480">
    <property type="entry name" value="PNAcMuramoyl-5peptid_Trfase_CS"/>
</dbReference>
<dbReference type="AlphaFoldDB" id="A0ABD6VRW3"/>
<keyword evidence="13" id="KW-0479">Metal-binding</keyword>
<keyword evidence="2 12" id="KW-1003">Cell membrane</keyword>
<feature type="transmembrane region" description="Helical" evidence="12">
    <location>
        <begin position="153"/>
        <end position="172"/>
    </location>
</feature>
<evidence type="ECO:0000256" key="2">
    <source>
        <dbReference type="ARBA" id="ARBA00022475"/>
    </source>
</evidence>
<feature type="transmembrane region" description="Helical" evidence="12">
    <location>
        <begin position="67"/>
        <end position="83"/>
    </location>
</feature>
<keyword evidence="6 12" id="KW-0812">Transmembrane</keyword>
<dbReference type="PANTHER" id="PTHR22926">
    <property type="entry name" value="PHOSPHO-N-ACETYLMURAMOYL-PENTAPEPTIDE-TRANSFERASE"/>
    <property type="match status" value="1"/>
</dbReference>
<keyword evidence="9 12" id="KW-1133">Transmembrane helix</keyword>
<name>A0ABD6VRW3_9GAMM</name>
<comment type="function">
    <text evidence="12">Catalyzes the transfer of the GlcNAc-1-phosphate moiety from UDP-GlcNAc onto the carrier lipid undecaprenyl phosphate (C55-P), yielding GlcNAc-pyrophosphoryl-undecaprenyl (GlcNAc-PP-C55).</text>
</comment>
<dbReference type="GO" id="GO:0009246">
    <property type="term" value="P:enterobacterial common antigen biosynthetic process"/>
    <property type="evidence" value="ECO:0007669"/>
    <property type="project" value="UniProtKB-UniRule"/>
</dbReference>